<dbReference type="AlphaFoldDB" id="A0A9W8TQU4"/>
<gene>
    <name evidence="2" type="ORF">NPX13_g116</name>
</gene>
<feature type="region of interest" description="Disordered" evidence="1">
    <location>
        <begin position="176"/>
        <end position="227"/>
    </location>
</feature>
<keyword evidence="3" id="KW-1185">Reference proteome</keyword>
<dbReference type="Proteomes" id="UP001148614">
    <property type="component" value="Unassembled WGS sequence"/>
</dbReference>
<proteinExistence type="predicted"/>
<evidence type="ECO:0000313" key="2">
    <source>
        <dbReference type="EMBL" id="KAJ3580462.1"/>
    </source>
</evidence>
<protein>
    <submittedName>
        <fullName evidence="2">Uncharacterized protein</fullName>
    </submittedName>
</protein>
<accession>A0A9W8TQU4</accession>
<organism evidence="2 3">
    <name type="scientific">Xylaria arbuscula</name>
    <dbReference type="NCBI Taxonomy" id="114810"/>
    <lineage>
        <taxon>Eukaryota</taxon>
        <taxon>Fungi</taxon>
        <taxon>Dikarya</taxon>
        <taxon>Ascomycota</taxon>
        <taxon>Pezizomycotina</taxon>
        <taxon>Sordariomycetes</taxon>
        <taxon>Xylariomycetidae</taxon>
        <taxon>Xylariales</taxon>
        <taxon>Xylariaceae</taxon>
        <taxon>Xylaria</taxon>
    </lineage>
</organism>
<dbReference type="VEuPathDB" id="FungiDB:F4678DRAFT_482817"/>
<evidence type="ECO:0000256" key="1">
    <source>
        <dbReference type="SAM" id="MobiDB-lite"/>
    </source>
</evidence>
<comment type="caution">
    <text evidence="2">The sequence shown here is derived from an EMBL/GenBank/DDBJ whole genome shotgun (WGS) entry which is preliminary data.</text>
</comment>
<reference evidence="2" key="1">
    <citation type="submission" date="2022-07" db="EMBL/GenBank/DDBJ databases">
        <title>Genome Sequence of Xylaria arbuscula.</title>
        <authorList>
            <person name="Buettner E."/>
        </authorList>
    </citation>
    <scope>NUCLEOTIDE SEQUENCE</scope>
    <source>
        <strain evidence="2">VT107</strain>
    </source>
</reference>
<feature type="compositionally biased region" description="Basic and acidic residues" evidence="1">
    <location>
        <begin position="193"/>
        <end position="227"/>
    </location>
</feature>
<dbReference type="EMBL" id="JANPWZ010000005">
    <property type="protein sequence ID" value="KAJ3580462.1"/>
    <property type="molecule type" value="Genomic_DNA"/>
</dbReference>
<evidence type="ECO:0000313" key="3">
    <source>
        <dbReference type="Proteomes" id="UP001148614"/>
    </source>
</evidence>
<name>A0A9W8TQU4_9PEZI</name>
<sequence length="227" mass="26424">MDRSEVQWDGTTSLGQVVSDKSFEWDWEAKNGTNISRRYCALPLVIRVAFTPRQGHRKGFEEIQRFTLKTPQIRKREGEVEEYESETLYHLHVVVKLDPTNPVPNPAEVRTYHIDGKMIKPTLVSKTKHRVDFDKKIRADSEWSVGDPSFKFILFYMKWTPLRDEHVTLSYDSLAEYRPPSPLDPARLPAPVRPKESIKPSKGDSDDQDTSEEKHRDKEKSRQGDRD</sequence>